<evidence type="ECO:0000313" key="5">
    <source>
        <dbReference type="Proteomes" id="UP000192917"/>
    </source>
</evidence>
<feature type="chain" id="PRO_5012102317" evidence="2">
    <location>
        <begin position="28"/>
        <end position="124"/>
    </location>
</feature>
<keyword evidence="1" id="KW-0472">Membrane</keyword>
<evidence type="ECO:0000259" key="3">
    <source>
        <dbReference type="Pfam" id="PF09851"/>
    </source>
</evidence>
<keyword evidence="1" id="KW-0812">Transmembrane</keyword>
<feature type="transmembrane region" description="Helical" evidence="1">
    <location>
        <begin position="51"/>
        <end position="76"/>
    </location>
</feature>
<feature type="signal peptide" evidence="2">
    <location>
        <begin position="1"/>
        <end position="27"/>
    </location>
</feature>
<protein>
    <submittedName>
        <fullName evidence="4">Putative membrane protein</fullName>
    </submittedName>
</protein>
<keyword evidence="1" id="KW-1133">Transmembrane helix</keyword>
<reference evidence="4 5" key="1">
    <citation type="submission" date="2017-04" db="EMBL/GenBank/DDBJ databases">
        <authorList>
            <person name="Afonso C.L."/>
            <person name="Miller P.J."/>
            <person name="Scott M.A."/>
            <person name="Spackman E."/>
            <person name="Goraichik I."/>
            <person name="Dimitrov K.M."/>
            <person name="Suarez D.L."/>
            <person name="Swayne D.E."/>
        </authorList>
    </citation>
    <scope>NUCLEOTIDE SEQUENCE [LARGE SCALE GENOMIC DNA]</scope>
    <source>
        <strain evidence="4 5">USBA 355</strain>
    </source>
</reference>
<gene>
    <name evidence="4" type="ORF">SAMN05428998_10619</name>
</gene>
<dbReference type="InterPro" id="IPR018649">
    <property type="entry name" value="SHOCT"/>
</dbReference>
<feature type="domain" description="SHOCT" evidence="3">
    <location>
        <begin position="97"/>
        <end position="122"/>
    </location>
</feature>
<organism evidence="4 5">
    <name type="scientific">Tistlia consotensis USBA 355</name>
    <dbReference type="NCBI Taxonomy" id="560819"/>
    <lineage>
        <taxon>Bacteria</taxon>
        <taxon>Pseudomonadati</taxon>
        <taxon>Pseudomonadota</taxon>
        <taxon>Alphaproteobacteria</taxon>
        <taxon>Rhodospirillales</taxon>
        <taxon>Rhodovibrionaceae</taxon>
        <taxon>Tistlia</taxon>
    </lineage>
</organism>
<dbReference type="Pfam" id="PF09851">
    <property type="entry name" value="SHOCT"/>
    <property type="match status" value="1"/>
</dbReference>
<evidence type="ECO:0000256" key="2">
    <source>
        <dbReference type="SAM" id="SignalP"/>
    </source>
</evidence>
<accession>A0A1Y6BL54</accession>
<dbReference type="AlphaFoldDB" id="A0A1Y6BL54"/>
<dbReference type="Proteomes" id="UP000192917">
    <property type="component" value="Unassembled WGS sequence"/>
</dbReference>
<evidence type="ECO:0000256" key="1">
    <source>
        <dbReference type="SAM" id="Phobius"/>
    </source>
</evidence>
<dbReference type="EMBL" id="FWZX01000006">
    <property type="protein sequence ID" value="SMF16028.1"/>
    <property type="molecule type" value="Genomic_DNA"/>
</dbReference>
<name>A0A1Y6BL54_9PROT</name>
<dbReference type="RefSeq" id="WP_235017088.1">
    <property type="nucleotide sequence ID" value="NZ_FWZX01000006.1"/>
</dbReference>
<keyword evidence="2" id="KW-0732">Signal</keyword>
<evidence type="ECO:0000313" key="4">
    <source>
        <dbReference type="EMBL" id="SMF16028.1"/>
    </source>
</evidence>
<dbReference type="STRING" id="560819.SAMN05428998_10619"/>
<keyword evidence="5" id="KW-1185">Reference proteome</keyword>
<proteinExistence type="predicted"/>
<sequence length="124" mass="13647">MKTRRLRYGLAAVASAAASGLPAAAWAQQGPYYYGHMWNGGMGGDGWHGWFLGPIMMILVLVLVVVGVAVLLRWLVGPAHPHHPPYPPHYASGGKSALDILKERFARGEIDKEEFEERRRVLGD</sequence>